<dbReference type="InterPro" id="IPR016032">
    <property type="entry name" value="Sig_transdc_resp-reg_C-effctor"/>
</dbReference>
<reference evidence="5 6" key="1">
    <citation type="submission" date="2018-07" db="EMBL/GenBank/DDBJ databases">
        <title>Complete genome sequence of a Pseudomonas plecoglossicida strain pathogenic to the marine fish, Larimichthys crocea.</title>
        <authorList>
            <person name="Tao Z."/>
        </authorList>
    </citation>
    <scope>NUCLEOTIDE SEQUENCE [LARGE SCALE GENOMIC DNA]</scope>
    <source>
        <strain evidence="5 6">XSDHY-P</strain>
    </source>
</reference>
<dbReference type="PROSITE" id="PS00622">
    <property type="entry name" value="HTH_LUXR_1"/>
    <property type="match status" value="1"/>
</dbReference>
<dbReference type="InterPro" id="IPR000792">
    <property type="entry name" value="Tscrpt_reg_LuxR_C"/>
</dbReference>
<keyword evidence="3" id="KW-0804">Transcription</keyword>
<dbReference type="PROSITE" id="PS50043">
    <property type="entry name" value="HTH_LUXR_2"/>
    <property type="match status" value="1"/>
</dbReference>
<evidence type="ECO:0000259" key="4">
    <source>
        <dbReference type="PROSITE" id="PS50043"/>
    </source>
</evidence>
<proteinExistence type="predicted"/>
<evidence type="ECO:0000256" key="1">
    <source>
        <dbReference type="ARBA" id="ARBA00023015"/>
    </source>
</evidence>
<keyword evidence="1" id="KW-0805">Transcription regulation</keyword>
<dbReference type="PRINTS" id="PR00038">
    <property type="entry name" value="HTHLUXR"/>
</dbReference>
<gene>
    <name evidence="5" type="ORF">DVB73_20660</name>
</gene>
<dbReference type="PANTHER" id="PTHR44688">
    <property type="entry name" value="DNA-BINDING TRANSCRIPTIONAL ACTIVATOR DEVR_DOSR"/>
    <property type="match status" value="1"/>
</dbReference>
<sequence>MEALLRELPIHQGIARVIDALGKEDFWRALLDALCLLVPAENALVALMQPGQVPRLLLEVDSRIEAEQYDVNVDYCSGMYLLDPFYQKVCAGVSDGLHSLESLAPDQFHQSEYFQHFFRHVVGSDELQFMLNIEGGVVGLSLGSSQSFTLEEQGTLLCVRDWVIAAMRRHLQLTPANSPSTEIDNLALMLERFASRLSAREIETGKLVLRGFSSKAIAQQLSISPATVKVHRRNLYHKLNVSGHAELFALLLQSS</sequence>
<evidence type="ECO:0000256" key="2">
    <source>
        <dbReference type="ARBA" id="ARBA00023125"/>
    </source>
</evidence>
<dbReference type="Pfam" id="PF00196">
    <property type="entry name" value="GerE"/>
    <property type="match status" value="1"/>
</dbReference>
<dbReference type="AlphaFoldDB" id="A0AAD0R0N4"/>
<dbReference type="RefSeq" id="WP_043172800.1">
    <property type="nucleotide sequence ID" value="NZ_CP031146.1"/>
</dbReference>
<dbReference type="SUPFAM" id="SSF46894">
    <property type="entry name" value="C-terminal effector domain of the bipartite response regulators"/>
    <property type="match status" value="1"/>
</dbReference>
<dbReference type="PANTHER" id="PTHR44688:SF16">
    <property type="entry name" value="DNA-BINDING TRANSCRIPTIONAL ACTIVATOR DEVR_DOSR"/>
    <property type="match status" value="1"/>
</dbReference>
<dbReference type="EMBL" id="CP031146">
    <property type="protein sequence ID" value="AXM99095.1"/>
    <property type="molecule type" value="Genomic_DNA"/>
</dbReference>
<name>A0AAD0R0N4_PSEDL</name>
<dbReference type="GeneID" id="49615832"/>
<dbReference type="InterPro" id="IPR036388">
    <property type="entry name" value="WH-like_DNA-bd_sf"/>
</dbReference>
<organism evidence="5 6">
    <name type="scientific">Pseudomonas plecoglossicida</name>
    <dbReference type="NCBI Taxonomy" id="70775"/>
    <lineage>
        <taxon>Bacteria</taxon>
        <taxon>Pseudomonadati</taxon>
        <taxon>Pseudomonadota</taxon>
        <taxon>Gammaproteobacteria</taxon>
        <taxon>Pseudomonadales</taxon>
        <taxon>Pseudomonadaceae</taxon>
        <taxon>Pseudomonas</taxon>
    </lineage>
</organism>
<dbReference type="Proteomes" id="UP000256503">
    <property type="component" value="Chromosome"/>
</dbReference>
<keyword evidence="2" id="KW-0238">DNA-binding</keyword>
<evidence type="ECO:0000256" key="3">
    <source>
        <dbReference type="ARBA" id="ARBA00023163"/>
    </source>
</evidence>
<evidence type="ECO:0000313" key="5">
    <source>
        <dbReference type="EMBL" id="AXM99095.1"/>
    </source>
</evidence>
<feature type="domain" description="HTH luxR-type" evidence="4">
    <location>
        <begin position="190"/>
        <end position="255"/>
    </location>
</feature>
<protein>
    <submittedName>
        <fullName evidence="5">LuxR family transcriptional regulator</fullName>
    </submittedName>
</protein>
<dbReference type="GO" id="GO:0003677">
    <property type="term" value="F:DNA binding"/>
    <property type="evidence" value="ECO:0007669"/>
    <property type="project" value="UniProtKB-KW"/>
</dbReference>
<dbReference type="GO" id="GO:0006355">
    <property type="term" value="P:regulation of DNA-templated transcription"/>
    <property type="evidence" value="ECO:0007669"/>
    <property type="project" value="InterPro"/>
</dbReference>
<evidence type="ECO:0000313" key="6">
    <source>
        <dbReference type="Proteomes" id="UP000256503"/>
    </source>
</evidence>
<dbReference type="SMART" id="SM00421">
    <property type="entry name" value="HTH_LUXR"/>
    <property type="match status" value="1"/>
</dbReference>
<dbReference type="CDD" id="cd06170">
    <property type="entry name" value="LuxR_C_like"/>
    <property type="match status" value="1"/>
</dbReference>
<dbReference type="Gene3D" id="1.10.10.10">
    <property type="entry name" value="Winged helix-like DNA-binding domain superfamily/Winged helix DNA-binding domain"/>
    <property type="match status" value="1"/>
</dbReference>
<accession>A0AAD0R0N4</accession>